<dbReference type="PROSITE" id="PS50043">
    <property type="entry name" value="HTH_LUXR_2"/>
    <property type="match status" value="1"/>
</dbReference>
<dbReference type="GO" id="GO:0003677">
    <property type="term" value="F:DNA binding"/>
    <property type="evidence" value="ECO:0007669"/>
    <property type="project" value="InterPro"/>
</dbReference>
<dbReference type="CDD" id="cd00077">
    <property type="entry name" value="HDc"/>
    <property type="match status" value="1"/>
</dbReference>
<sequence length="519" mass="53713">MGAHPPGERPRLAELLAAASLATDLVTGQPLEHALETCLLATSVARSTGAEPATVRDVYDVALLRFLGCTADAPEAAAQAGGDHIGLNAAMAPVLNGVAAEELHALVRALGAHLPPARRAALVVRALGDPGGKARALTAHCEVGARLAARLGLGDAVVGSLAHAYERWDGRGLPDGLAGEDVPLPVRVVVVARDAVLWRRLAGEDTARAVLLRRRGRAYDPVVVDALLAAGHQQTTDGTLWEAMLDAEPGPVRRLDADRLDRALGALGDFADLRSTWPAGRSARMAALARGAGLACGLDAGTVTSLQRAAAVADLGAVGVPAGVWAARGPLRVADDERIRLHPYLTERVLGRCGGLAEVTAIAGAHHERLDGSGYHRGCGPGQLPSAARVLAAADVWCALREDRAHRPARSPIEARAVLADEVAGGRLDREAVSAVLTVAGEPAGMLPRHRPAGLTDREVEVLRLVARGATNRQAAGRLGISVKTVGRHVESVYAKAGVSSRAAATLFATEHGLLDGRG</sequence>
<keyword evidence="4" id="KW-1185">Reference proteome</keyword>
<dbReference type="GO" id="GO:0006355">
    <property type="term" value="P:regulation of DNA-templated transcription"/>
    <property type="evidence" value="ECO:0007669"/>
    <property type="project" value="InterPro"/>
</dbReference>
<dbReference type="CDD" id="cd06170">
    <property type="entry name" value="LuxR_C_like"/>
    <property type="match status" value="1"/>
</dbReference>
<protein>
    <submittedName>
        <fullName evidence="3">HD domain-containing protein</fullName>
    </submittedName>
</protein>
<dbReference type="EMBL" id="FOND01000003">
    <property type="protein sequence ID" value="SFE27710.1"/>
    <property type="molecule type" value="Genomic_DNA"/>
</dbReference>
<dbReference type="PANTHER" id="PTHR45228">
    <property type="entry name" value="CYCLIC DI-GMP PHOSPHODIESTERASE TM_0186-RELATED"/>
    <property type="match status" value="1"/>
</dbReference>
<dbReference type="SUPFAM" id="SSF46894">
    <property type="entry name" value="C-terminal effector domain of the bipartite response regulators"/>
    <property type="match status" value="1"/>
</dbReference>
<dbReference type="PRINTS" id="PR00038">
    <property type="entry name" value="HTHLUXR"/>
</dbReference>
<dbReference type="Gene3D" id="1.10.10.10">
    <property type="entry name" value="Winged helix-like DNA-binding domain superfamily/Winged helix DNA-binding domain"/>
    <property type="match status" value="1"/>
</dbReference>
<accession>A0A1I1ZBJ3</accession>
<organism evidence="3 4">
    <name type="scientific">Blastococcus tunisiensis</name>
    <dbReference type="NCBI Taxonomy" id="1798228"/>
    <lineage>
        <taxon>Bacteria</taxon>
        <taxon>Bacillati</taxon>
        <taxon>Actinomycetota</taxon>
        <taxon>Actinomycetes</taxon>
        <taxon>Geodermatophilales</taxon>
        <taxon>Geodermatophilaceae</taxon>
        <taxon>Blastococcus</taxon>
    </lineage>
</organism>
<evidence type="ECO:0000313" key="4">
    <source>
        <dbReference type="Proteomes" id="UP000198589"/>
    </source>
</evidence>
<dbReference type="Proteomes" id="UP000198589">
    <property type="component" value="Unassembled WGS sequence"/>
</dbReference>
<dbReference type="STRING" id="1798228.SAMN05216574_1034"/>
<proteinExistence type="predicted"/>
<dbReference type="Gene3D" id="1.10.3210.10">
    <property type="entry name" value="Hypothetical protein af1432"/>
    <property type="match status" value="2"/>
</dbReference>
<evidence type="ECO:0000313" key="3">
    <source>
        <dbReference type="EMBL" id="SFE27710.1"/>
    </source>
</evidence>
<dbReference type="InterPro" id="IPR052020">
    <property type="entry name" value="Cyclic_di-GMP/3'3'-cGAMP_PDE"/>
</dbReference>
<dbReference type="InterPro" id="IPR016032">
    <property type="entry name" value="Sig_transdc_resp-reg_C-effctor"/>
</dbReference>
<dbReference type="OrthoDB" id="9802066at2"/>
<dbReference type="AlphaFoldDB" id="A0A1I1ZBJ3"/>
<dbReference type="InterPro" id="IPR003607">
    <property type="entry name" value="HD/PDEase_dom"/>
</dbReference>
<dbReference type="RefSeq" id="WP_092195591.1">
    <property type="nucleotide sequence ID" value="NZ_FOND01000003.1"/>
</dbReference>
<gene>
    <name evidence="3" type="ORF">SAMN05216574_1034</name>
</gene>
<dbReference type="SMART" id="SM00421">
    <property type="entry name" value="HTH_LUXR"/>
    <property type="match status" value="1"/>
</dbReference>
<dbReference type="Pfam" id="PF00196">
    <property type="entry name" value="GerE"/>
    <property type="match status" value="1"/>
</dbReference>
<reference evidence="4" key="1">
    <citation type="submission" date="2016-10" db="EMBL/GenBank/DDBJ databases">
        <authorList>
            <person name="Varghese N."/>
            <person name="Submissions S."/>
        </authorList>
    </citation>
    <scope>NUCLEOTIDE SEQUENCE [LARGE SCALE GENOMIC DNA]</scope>
    <source>
        <strain evidence="4">DSM 46838</strain>
    </source>
</reference>
<dbReference type="InterPro" id="IPR037522">
    <property type="entry name" value="HD_GYP_dom"/>
</dbReference>
<evidence type="ECO:0000259" key="1">
    <source>
        <dbReference type="PROSITE" id="PS50043"/>
    </source>
</evidence>
<dbReference type="PROSITE" id="PS51832">
    <property type="entry name" value="HD_GYP"/>
    <property type="match status" value="1"/>
</dbReference>
<feature type="domain" description="HD-GYP" evidence="2">
    <location>
        <begin position="256"/>
        <end position="452"/>
    </location>
</feature>
<name>A0A1I1ZBJ3_9ACTN</name>
<dbReference type="InterPro" id="IPR036388">
    <property type="entry name" value="WH-like_DNA-bd_sf"/>
</dbReference>
<dbReference type="InterPro" id="IPR000792">
    <property type="entry name" value="Tscrpt_reg_LuxR_C"/>
</dbReference>
<feature type="domain" description="HTH luxR-type" evidence="1">
    <location>
        <begin position="448"/>
        <end position="513"/>
    </location>
</feature>
<dbReference type="Pfam" id="PF13487">
    <property type="entry name" value="HD_5"/>
    <property type="match status" value="2"/>
</dbReference>
<evidence type="ECO:0000259" key="2">
    <source>
        <dbReference type="PROSITE" id="PS51832"/>
    </source>
</evidence>
<dbReference type="SUPFAM" id="SSF109604">
    <property type="entry name" value="HD-domain/PDEase-like"/>
    <property type="match status" value="1"/>
</dbReference>